<evidence type="ECO:0000313" key="3">
    <source>
        <dbReference type="EMBL" id="KII65719.1"/>
    </source>
</evidence>
<gene>
    <name evidence="3" type="ORF">RF11_09610</name>
</gene>
<feature type="transmembrane region" description="Helical" evidence="1">
    <location>
        <begin position="12"/>
        <end position="39"/>
    </location>
</feature>
<proteinExistence type="predicted"/>
<accession>A0A0C2IK04</accession>
<keyword evidence="2" id="KW-0732">Signal</keyword>
<feature type="signal peptide" evidence="2">
    <location>
        <begin position="1"/>
        <end position="22"/>
    </location>
</feature>
<protein>
    <submittedName>
        <fullName evidence="3">Uncharacterized protein</fullName>
    </submittedName>
</protein>
<reference evidence="3 4" key="1">
    <citation type="journal article" date="2014" name="Genome Biol. Evol.">
        <title>The genome of the myxosporean Thelohanellus kitauei shows adaptations to nutrient acquisition within its fish host.</title>
        <authorList>
            <person name="Yang Y."/>
            <person name="Xiong J."/>
            <person name="Zhou Z."/>
            <person name="Huo F."/>
            <person name="Miao W."/>
            <person name="Ran C."/>
            <person name="Liu Y."/>
            <person name="Zhang J."/>
            <person name="Feng J."/>
            <person name="Wang M."/>
            <person name="Wang M."/>
            <person name="Wang L."/>
            <person name="Yao B."/>
        </authorList>
    </citation>
    <scope>NUCLEOTIDE SEQUENCE [LARGE SCALE GENOMIC DNA]</scope>
    <source>
        <strain evidence="3">Wuqing</strain>
    </source>
</reference>
<dbReference type="Proteomes" id="UP000031668">
    <property type="component" value="Unassembled WGS sequence"/>
</dbReference>
<evidence type="ECO:0000313" key="4">
    <source>
        <dbReference type="Proteomes" id="UP000031668"/>
    </source>
</evidence>
<dbReference type="AlphaFoldDB" id="A0A0C2IK04"/>
<comment type="caution">
    <text evidence="3">The sequence shown here is derived from an EMBL/GenBank/DDBJ whole genome shotgun (WGS) entry which is preliminary data.</text>
</comment>
<sequence length="111" mass="12724">MGGSEHTLTCIWFYLLIICTEGSKICLLPSFIVLQLTFFEKGRATRGVKESTLFSGTSNSLMKGYNLKSYISYMFMITRLHHIPPDKGFFFREARFQKFVLGSIFMTTKLG</sequence>
<name>A0A0C2IK04_THEKT</name>
<keyword evidence="1" id="KW-1133">Transmembrane helix</keyword>
<keyword evidence="1" id="KW-0812">Transmembrane</keyword>
<evidence type="ECO:0000256" key="1">
    <source>
        <dbReference type="SAM" id="Phobius"/>
    </source>
</evidence>
<evidence type="ECO:0000256" key="2">
    <source>
        <dbReference type="SAM" id="SignalP"/>
    </source>
</evidence>
<organism evidence="3 4">
    <name type="scientific">Thelohanellus kitauei</name>
    <name type="common">Myxosporean</name>
    <dbReference type="NCBI Taxonomy" id="669202"/>
    <lineage>
        <taxon>Eukaryota</taxon>
        <taxon>Metazoa</taxon>
        <taxon>Cnidaria</taxon>
        <taxon>Myxozoa</taxon>
        <taxon>Myxosporea</taxon>
        <taxon>Bivalvulida</taxon>
        <taxon>Platysporina</taxon>
        <taxon>Myxobolidae</taxon>
        <taxon>Thelohanellus</taxon>
    </lineage>
</organism>
<feature type="chain" id="PRO_5002150505" evidence="2">
    <location>
        <begin position="23"/>
        <end position="111"/>
    </location>
</feature>
<dbReference type="EMBL" id="JWZT01003740">
    <property type="protein sequence ID" value="KII65719.1"/>
    <property type="molecule type" value="Genomic_DNA"/>
</dbReference>
<keyword evidence="1" id="KW-0472">Membrane</keyword>
<keyword evidence="4" id="KW-1185">Reference proteome</keyword>